<evidence type="ECO:0000256" key="2">
    <source>
        <dbReference type="ARBA" id="ARBA00023125"/>
    </source>
</evidence>
<name>A0A6H0SKR8_9MICC</name>
<keyword evidence="3" id="KW-0804">Transcription</keyword>
<dbReference type="InterPro" id="IPR014710">
    <property type="entry name" value="RmlC-like_jellyroll"/>
</dbReference>
<keyword evidence="2" id="KW-0238">DNA-binding</keyword>
<reference evidence="5 6" key="1">
    <citation type="submission" date="2018-09" db="EMBL/GenBank/DDBJ databases">
        <title>Glutamicibacter mishrai S5-52T (LMG 29155T = KCTC 39846T).</title>
        <authorList>
            <person name="Das S.K."/>
        </authorList>
    </citation>
    <scope>NUCLEOTIDE SEQUENCE [LARGE SCALE GENOMIC DNA]</scope>
    <source>
        <strain evidence="5 6">S5-52</strain>
    </source>
</reference>
<dbReference type="PANTHER" id="PTHR46797:SF23">
    <property type="entry name" value="HTH-TYPE TRANSCRIPTIONAL REGULATOR SUTR"/>
    <property type="match status" value="1"/>
</dbReference>
<dbReference type="PROSITE" id="PS50943">
    <property type="entry name" value="HTH_CROC1"/>
    <property type="match status" value="1"/>
</dbReference>
<accession>A0A6H0SKR8</accession>
<feature type="domain" description="HTH cro/C1-type" evidence="4">
    <location>
        <begin position="17"/>
        <end position="71"/>
    </location>
</feature>
<proteinExistence type="predicted"/>
<dbReference type="InterPro" id="IPR050807">
    <property type="entry name" value="TransReg_Diox_bact_type"/>
</dbReference>
<keyword evidence="1" id="KW-0805">Transcription regulation</keyword>
<evidence type="ECO:0000256" key="3">
    <source>
        <dbReference type="ARBA" id="ARBA00023163"/>
    </source>
</evidence>
<dbReference type="InterPro" id="IPR001387">
    <property type="entry name" value="Cro/C1-type_HTH"/>
</dbReference>
<dbReference type="PANTHER" id="PTHR46797">
    <property type="entry name" value="HTH-TYPE TRANSCRIPTIONAL REGULATOR"/>
    <property type="match status" value="1"/>
</dbReference>
<gene>
    <name evidence="5" type="ORF">D3791_07645</name>
</gene>
<sequence>MQTSDSADVLTHVSRNVRRLRLATGLSQAALADQSGVSRRTVIKLEAGEANISLTGLDRLAESLGVTFVDLVAEPTAPRSSINEAVWRGQHPHSVGTLMASVPANKEAQLLSWSLEPEERYVGEPDPAGWSEMILVVEGELRIKTTEETVLRTAGEHYAFATNQDFSYINESQHLTRFARIVVS</sequence>
<dbReference type="SUPFAM" id="SSF51182">
    <property type="entry name" value="RmlC-like cupins"/>
    <property type="match status" value="1"/>
</dbReference>
<keyword evidence="6" id="KW-1185">Reference proteome</keyword>
<evidence type="ECO:0000313" key="5">
    <source>
        <dbReference type="EMBL" id="QIV87009.1"/>
    </source>
</evidence>
<dbReference type="InterPro" id="IPR010982">
    <property type="entry name" value="Lambda_DNA-bd_dom_sf"/>
</dbReference>
<dbReference type="CDD" id="cd00093">
    <property type="entry name" value="HTH_XRE"/>
    <property type="match status" value="1"/>
</dbReference>
<evidence type="ECO:0000256" key="1">
    <source>
        <dbReference type="ARBA" id="ARBA00023015"/>
    </source>
</evidence>
<evidence type="ECO:0000313" key="6">
    <source>
        <dbReference type="Proteomes" id="UP000502331"/>
    </source>
</evidence>
<dbReference type="GO" id="GO:0003700">
    <property type="term" value="F:DNA-binding transcription factor activity"/>
    <property type="evidence" value="ECO:0007669"/>
    <property type="project" value="TreeGrafter"/>
</dbReference>
<dbReference type="RefSeq" id="WP_172511814.1">
    <property type="nucleotide sequence ID" value="NZ_CP032549.1"/>
</dbReference>
<dbReference type="Pfam" id="PF01381">
    <property type="entry name" value="HTH_3"/>
    <property type="match status" value="1"/>
</dbReference>
<dbReference type="Proteomes" id="UP000502331">
    <property type="component" value="Chromosome"/>
</dbReference>
<dbReference type="EMBL" id="CP032549">
    <property type="protein sequence ID" value="QIV87009.1"/>
    <property type="molecule type" value="Genomic_DNA"/>
</dbReference>
<dbReference type="Gene3D" id="2.60.120.10">
    <property type="entry name" value="Jelly Rolls"/>
    <property type="match status" value="1"/>
</dbReference>
<evidence type="ECO:0000259" key="4">
    <source>
        <dbReference type="PROSITE" id="PS50943"/>
    </source>
</evidence>
<dbReference type="AlphaFoldDB" id="A0A6H0SKR8"/>
<protein>
    <submittedName>
        <fullName evidence="5">XRE family transcriptional regulator</fullName>
    </submittedName>
</protein>
<organism evidence="5 6">
    <name type="scientific">Glutamicibacter mishrai</name>
    <dbReference type="NCBI Taxonomy" id="1775880"/>
    <lineage>
        <taxon>Bacteria</taxon>
        <taxon>Bacillati</taxon>
        <taxon>Actinomycetota</taxon>
        <taxon>Actinomycetes</taxon>
        <taxon>Micrococcales</taxon>
        <taxon>Micrococcaceae</taxon>
        <taxon>Glutamicibacter</taxon>
    </lineage>
</organism>
<dbReference type="GO" id="GO:0005829">
    <property type="term" value="C:cytosol"/>
    <property type="evidence" value="ECO:0007669"/>
    <property type="project" value="TreeGrafter"/>
</dbReference>
<dbReference type="SUPFAM" id="SSF47413">
    <property type="entry name" value="lambda repressor-like DNA-binding domains"/>
    <property type="match status" value="1"/>
</dbReference>
<dbReference type="Gene3D" id="1.10.260.40">
    <property type="entry name" value="lambda repressor-like DNA-binding domains"/>
    <property type="match status" value="1"/>
</dbReference>
<dbReference type="SMART" id="SM00530">
    <property type="entry name" value="HTH_XRE"/>
    <property type="match status" value="1"/>
</dbReference>
<dbReference type="GO" id="GO:0003677">
    <property type="term" value="F:DNA binding"/>
    <property type="evidence" value="ECO:0007669"/>
    <property type="project" value="UniProtKB-KW"/>
</dbReference>
<dbReference type="InterPro" id="IPR011051">
    <property type="entry name" value="RmlC_Cupin_sf"/>
</dbReference>